<evidence type="ECO:0000313" key="1">
    <source>
        <dbReference type="EMBL" id="CAG8618175.1"/>
    </source>
</evidence>
<accession>A0ACA9MWT7</accession>
<feature type="non-terminal residue" evidence="1">
    <location>
        <position position="1"/>
    </location>
</feature>
<gene>
    <name evidence="1" type="ORF">SCALOS_LOCUS7555</name>
</gene>
<reference evidence="1" key="1">
    <citation type="submission" date="2021-06" db="EMBL/GenBank/DDBJ databases">
        <authorList>
            <person name="Kallberg Y."/>
            <person name="Tangrot J."/>
            <person name="Rosling A."/>
        </authorList>
    </citation>
    <scope>NUCLEOTIDE SEQUENCE</scope>
    <source>
        <strain evidence="1">AU212A</strain>
    </source>
</reference>
<evidence type="ECO:0000313" key="2">
    <source>
        <dbReference type="Proteomes" id="UP000789860"/>
    </source>
</evidence>
<sequence length="78" mass="8834">MSASEIILNVVNNNKRETPIDGTPISFTNLYCDAWNSIPQKRPTISDIRKRLEGMEPVYDNYQNFKNDGGSILDLTSI</sequence>
<organism evidence="1 2">
    <name type="scientific">Scutellospora calospora</name>
    <dbReference type="NCBI Taxonomy" id="85575"/>
    <lineage>
        <taxon>Eukaryota</taxon>
        <taxon>Fungi</taxon>
        <taxon>Fungi incertae sedis</taxon>
        <taxon>Mucoromycota</taxon>
        <taxon>Glomeromycotina</taxon>
        <taxon>Glomeromycetes</taxon>
        <taxon>Diversisporales</taxon>
        <taxon>Gigasporaceae</taxon>
        <taxon>Scutellospora</taxon>
    </lineage>
</organism>
<proteinExistence type="predicted"/>
<comment type="caution">
    <text evidence="1">The sequence shown here is derived from an EMBL/GenBank/DDBJ whole genome shotgun (WGS) entry which is preliminary data.</text>
</comment>
<dbReference type="Proteomes" id="UP000789860">
    <property type="component" value="Unassembled WGS sequence"/>
</dbReference>
<keyword evidence="2" id="KW-1185">Reference proteome</keyword>
<name>A0ACA9MWT7_9GLOM</name>
<dbReference type="EMBL" id="CAJVPM010017100">
    <property type="protein sequence ID" value="CAG8618175.1"/>
    <property type="molecule type" value="Genomic_DNA"/>
</dbReference>
<protein>
    <submittedName>
        <fullName evidence="1">9767_t:CDS:1</fullName>
    </submittedName>
</protein>
<feature type="non-terminal residue" evidence="1">
    <location>
        <position position="78"/>
    </location>
</feature>